<dbReference type="InterPro" id="IPR050401">
    <property type="entry name" value="Cyclic_nucleotide_synthase"/>
</dbReference>
<evidence type="ECO:0000313" key="18">
    <source>
        <dbReference type="Proteomes" id="UP001249851"/>
    </source>
</evidence>
<dbReference type="GO" id="GO:0004672">
    <property type="term" value="F:protein kinase activity"/>
    <property type="evidence" value="ECO:0007669"/>
    <property type="project" value="InterPro"/>
</dbReference>
<dbReference type="Proteomes" id="UP001249851">
    <property type="component" value="Unassembled WGS sequence"/>
</dbReference>
<dbReference type="Gene3D" id="3.40.50.2300">
    <property type="match status" value="2"/>
</dbReference>
<evidence type="ECO:0000256" key="3">
    <source>
        <dbReference type="ARBA" id="ARBA00022692"/>
    </source>
</evidence>
<comment type="subcellular location">
    <subcellularLocation>
        <location evidence="1">Membrane</location>
        <topology evidence="1">Single-pass type I membrane protein</topology>
    </subcellularLocation>
</comment>
<dbReference type="Pfam" id="PF01094">
    <property type="entry name" value="ANF_receptor"/>
    <property type="match status" value="1"/>
</dbReference>
<dbReference type="InterPro" id="IPR001828">
    <property type="entry name" value="ANF_lig-bd_rcpt"/>
</dbReference>
<dbReference type="Gene3D" id="3.30.70.1230">
    <property type="entry name" value="Nucleotide cyclase"/>
    <property type="match status" value="1"/>
</dbReference>
<evidence type="ECO:0000256" key="2">
    <source>
        <dbReference type="ARBA" id="ARBA00012202"/>
    </source>
</evidence>
<keyword evidence="9 17" id="KW-0675">Receptor</keyword>
<comment type="similarity">
    <text evidence="13">Belongs to the adenylyl cyclase class-4/guanylyl cyclase family.</text>
</comment>
<accession>A0AAD9PZI1</accession>
<keyword evidence="10" id="KW-0325">Glycoprotein</keyword>
<dbReference type="AlphaFoldDB" id="A0AAD9PZI1"/>
<dbReference type="GO" id="GO:0005525">
    <property type="term" value="F:GTP binding"/>
    <property type="evidence" value="ECO:0007669"/>
    <property type="project" value="UniProtKB-KW"/>
</dbReference>
<evidence type="ECO:0000256" key="6">
    <source>
        <dbReference type="ARBA" id="ARBA00022989"/>
    </source>
</evidence>
<proteinExistence type="inferred from homology"/>
<evidence type="ECO:0000256" key="5">
    <source>
        <dbReference type="ARBA" id="ARBA00022741"/>
    </source>
</evidence>
<evidence type="ECO:0000259" key="15">
    <source>
        <dbReference type="PROSITE" id="PS50011"/>
    </source>
</evidence>
<dbReference type="InterPro" id="IPR001054">
    <property type="entry name" value="A/G_cyclase"/>
</dbReference>
<keyword evidence="7" id="KW-0342">GTP-binding</keyword>
<dbReference type="GO" id="GO:0007168">
    <property type="term" value="P:receptor guanylyl cyclase signaling pathway"/>
    <property type="evidence" value="ECO:0007669"/>
    <property type="project" value="TreeGrafter"/>
</dbReference>
<evidence type="ECO:0000256" key="10">
    <source>
        <dbReference type="ARBA" id="ARBA00023180"/>
    </source>
</evidence>
<evidence type="ECO:0000256" key="4">
    <source>
        <dbReference type="ARBA" id="ARBA00022729"/>
    </source>
</evidence>
<keyword evidence="11 13" id="KW-0456">Lyase</keyword>
<keyword evidence="18" id="KW-1185">Reference proteome</keyword>
<keyword evidence="3" id="KW-0812">Transmembrane</keyword>
<comment type="catalytic activity">
    <reaction evidence="14">
        <text>GTP = 3',5'-cyclic GMP + diphosphate</text>
        <dbReference type="Rhea" id="RHEA:13665"/>
        <dbReference type="ChEBI" id="CHEBI:33019"/>
        <dbReference type="ChEBI" id="CHEBI:37565"/>
        <dbReference type="ChEBI" id="CHEBI:57746"/>
        <dbReference type="EC" id="4.6.1.2"/>
    </reaction>
</comment>
<dbReference type="InterPro" id="IPR011009">
    <property type="entry name" value="Kinase-like_dom_sf"/>
</dbReference>
<dbReference type="GO" id="GO:0005524">
    <property type="term" value="F:ATP binding"/>
    <property type="evidence" value="ECO:0007669"/>
    <property type="project" value="InterPro"/>
</dbReference>
<evidence type="ECO:0000256" key="9">
    <source>
        <dbReference type="ARBA" id="ARBA00023170"/>
    </source>
</evidence>
<dbReference type="SUPFAM" id="SSF56112">
    <property type="entry name" value="Protein kinase-like (PK-like)"/>
    <property type="match status" value="1"/>
</dbReference>
<dbReference type="Gene3D" id="1.10.510.10">
    <property type="entry name" value="Transferase(Phosphotransferase) domain 1"/>
    <property type="match status" value="1"/>
</dbReference>
<dbReference type="PROSITE" id="PS50125">
    <property type="entry name" value="GUANYLATE_CYCLASE_2"/>
    <property type="match status" value="1"/>
</dbReference>
<dbReference type="Gene3D" id="6.10.250.780">
    <property type="match status" value="1"/>
</dbReference>
<dbReference type="InterPro" id="IPR001170">
    <property type="entry name" value="ANPR/GUC"/>
</dbReference>
<dbReference type="PANTHER" id="PTHR11920">
    <property type="entry name" value="GUANYLYL CYCLASE"/>
    <property type="match status" value="1"/>
</dbReference>
<dbReference type="EMBL" id="JARQWQ010000094">
    <property type="protein sequence ID" value="KAK2551754.1"/>
    <property type="molecule type" value="Genomic_DNA"/>
</dbReference>
<dbReference type="SUPFAM" id="SSF53822">
    <property type="entry name" value="Periplasmic binding protein-like I"/>
    <property type="match status" value="1"/>
</dbReference>
<keyword evidence="8" id="KW-0472">Membrane</keyword>
<dbReference type="SMART" id="SM00044">
    <property type="entry name" value="CYCc"/>
    <property type="match status" value="1"/>
</dbReference>
<keyword evidence="6" id="KW-1133">Transmembrane helix</keyword>
<dbReference type="InterPro" id="IPR018297">
    <property type="entry name" value="A/G_cyclase_CS"/>
</dbReference>
<dbReference type="GO" id="GO:0005886">
    <property type="term" value="C:plasma membrane"/>
    <property type="evidence" value="ECO:0007669"/>
    <property type="project" value="TreeGrafter"/>
</dbReference>
<dbReference type="GO" id="GO:0004383">
    <property type="term" value="F:guanylate cyclase activity"/>
    <property type="evidence" value="ECO:0007669"/>
    <property type="project" value="UniProtKB-EC"/>
</dbReference>
<dbReference type="PROSITE" id="PS50011">
    <property type="entry name" value="PROTEIN_KINASE_DOM"/>
    <property type="match status" value="1"/>
</dbReference>
<dbReference type="SUPFAM" id="SSF55073">
    <property type="entry name" value="Nucleotide cyclase"/>
    <property type="match status" value="1"/>
</dbReference>
<name>A0AAD9PZI1_ACRCE</name>
<dbReference type="GO" id="GO:0001653">
    <property type="term" value="F:peptide receptor activity"/>
    <property type="evidence" value="ECO:0007669"/>
    <property type="project" value="TreeGrafter"/>
</dbReference>
<organism evidence="17 18">
    <name type="scientific">Acropora cervicornis</name>
    <name type="common">Staghorn coral</name>
    <dbReference type="NCBI Taxonomy" id="6130"/>
    <lineage>
        <taxon>Eukaryota</taxon>
        <taxon>Metazoa</taxon>
        <taxon>Cnidaria</taxon>
        <taxon>Anthozoa</taxon>
        <taxon>Hexacorallia</taxon>
        <taxon>Scleractinia</taxon>
        <taxon>Astrocoeniina</taxon>
        <taxon>Acroporidae</taxon>
        <taxon>Acropora</taxon>
    </lineage>
</organism>
<dbReference type="GO" id="GO:0004016">
    <property type="term" value="F:adenylate cyclase activity"/>
    <property type="evidence" value="ECO:0007669"/>
    <property type="project" value="TreeGrafter"/>
</dbReference>
<evidence type="ECO:0000256" key="7">
    <source>
        <dbReference type="ARBA" id="ARBA00023134"/>
    </source>
</evidence>
<dbReference type="Pfam" id="PF00211">
    <property type="entry name" value="Guanylate_cyc"/>
    <property type="match status" value="1"/>
</dbReference>
<dbReference type="InterPro" id="IPR028082">
    <property type="entry name" value="Peripla_BP_I"/>
</dbReference>
<dbReference type="FunFam" id="3.30.70.1230:FF:000004">
    <property type="entry name" value="Guanylate cyclase"/>
    <property type="match status" value="1"/>
</dbReference>
<dbReference type="Pfam" id="PF07714">
    <property type="entry name" value="PK_Tyr_Ser-Thr"/>
    <property type="match status" value="1"/>
</dbReference>
<dbReference type="CDD" id="cd06352">
    <property type="entry name" value="PBP1_NPR_GC-like"/>
    <property type="match status" value="1"/>
</dbReference>
<reference evidence="17" key="1">
    <citation type="journal article" date="2023" name="G3 (Bethesda)">
        <title>Whole genome assembly and annotation of the endangered Caribbean coral Acropora cervicornis.</title>
        <authorList>
            <person name="Selwyn J.D."/>
            <person name="Vollmer S.V."/>
        </authorList>
    </citation>
    <scope>NUCLEOTIDE SEQUENCE</scope>
    <source>
        <strain evidence="17">K2</strain>
    </source>
</reference>
<feature type="domain" description="Guanylate cyclase" evidence="16">
    <location>
        <begin position="1014"/>
        <end position="1144"/>
    </location>
</feature>
<dbReference type="InterPro" id="IPR029787">
    <property type="entry name" value="Nucleotide_cyclase"/>
</dbReference>
<keyword evidence="5" id="KW-0547">Nucleotide-binding</keyword>
<comment type="caution">
    <text evidence="17">The sequence shown here is derived from an EMBL/GenBank/DDBJ whole genome shotgun (WGS) entry which is preliminary data.</text>
</comment>
<keyword evidence="12 14" id="KW-0141">cGMP biosynthesis</keyword>
<evidence type="ECO:0000259" key="16">
    <source>
        <dbReference type="PROSITE" id="PS50125"/>
    </source>
</evidence>
<reference evidence="17" key="2">
    <citation type="journal article" date="2023" name="Science">
        <title>Genomic signatures of disease resistance in endangered staghorn corals.</title>
        <authorList>
            <person name="Vollmer S.V."/>
            <person name="Selwyn J.D."/>
            <person name="Despard B.A."/>
            <person name="Roesel C.L."/>
        </authorList>
    </citation>
    <scope>NUCLEOTIDE SEQUENCE</scope>
    <source>
        <strain evidence="17">K2</strain>
    </source>
</reference>
<evidence type="ECO:0000256" key="14">
    <source>
        <dbReference type="RuleBase" id="RU003431"/>
    </source>
</evidence>
<evidence type="ECO:0000313" key="17">
    <source>
        <dbReference type="EMBL" id="KAK2551754.1"/>
    </source>
</evidence>
<feature type="domain" description="Protein kinase" evidence="15">
    <location>
        <begin position="618"/>
        <end position="914"/>
    </location>
</feature>
<evidence type="ECO:0000256" key="8">
    <source>
        <dbReference type="ARBA" id="ARBA00023136"/>
    </source>
</evidence>
<evidence type="ECO:0000256" key="1">
    <source>
        <dbReference type="ARBA" id="ARBA00004479"/>
    </source>
</evidence>
<protein>
    <recommendedName>
        <fullName evidence="2 14">Guanylate cyclase</fullName>
        <ecNumber evidence="2 14">4.6.1.2</ecNumber>
    </recommendedName>
</protein>
<dbReference type="GO" id="GO:0035556">
    <property type="term" value="P:intracellular signal transduction"/>
    <property type="evidence" value="ECO:0007669"/>
    <property type="project" value="InterPro"/>
</dbReference>
<evidence type="ECO:0000256" key="12">
    <source>
        <dbReference type="ARBA" id="ARBA00023293"/>
    </source>
</evidence>
<dbReference type="CDD" id="cd07302">
    <property type="entry name" value="CHD"/>
    <property type="match status" value="1"/>
</dbReference>
<dbReference type="PRINTS" id="PR00255">
    <property type="entry name" value="NATPEPTIDER"/>
</dbReference>
<evidence type="ECO:0000256" key="11">
    <source>
        <dbReference type="ARBA" id="ARBA00023239"/>
    </source>
</evidence>
<dbReference type="PROSITE" id="PS00452">
    <property type="entry name" value="GUANYLATE_CYCLASE_1"/>
    <property type="match status" value="1"/>
</dbReference>
<gene>
    <name evidence="17" type="ORF">P5673_027365</name>
</gene>
<keyword evidence="4" id="KW-0732">Signal</keyword>
<evidence type="ECO:0000256" key="13">
    <source>
        <dbReference type="RuleBase" id="RU000405"/>
    </source>
</evidence>
<dbReference type="PANTHER" id="PTHR11920:SF496">
    <property type="entry name" value="GUANYLATE CYCLASE"/>
    <property type="match status" value="1"/>
</dbReference>
<dbReference type="InterPro" id="IPR001245">
    <property type="entry name" value="Ser-Thr/Tyr_kinase_cat_dom"/>
</dbReference>
<dbReference type="EC" id="4.6.1.2" evidence="2 14"/>
<dbReference type="InterPro" id="IPR000719">
    <property type="entry name" value="Prot_kinase_dom"/>
</dbReference>
<sequence>MARISSPVRLPRPGSRQLDQPTFSYKHINLFKQNSAAGRDLVNRVEMKRSFRRMENCTHFNALAGNRSLPRHVSRGTPKAPNPTLNTVPANVNETCIFIYSDKKSDEKKMKTIVFLGSLFYLVSNSDAKTFKMGTLVPFSGSWRGGPKMASAILIAMDKVNNDPYWLQGHNLSYVMKDSRCEAEASIVSVIDLYTLEDPKVDVYIGPGCSTGCLPGAFIAAHWGIPMISWGCGATDLSDKATYPYFVRTTGTFTGAGDLMRALMERYNWKRLGIMATTDVFFSGTANSAKVKLEEDGKFLVPFFGSFDPGSTDRNKLKSMVTSMASKARVFLFMCYGAVVRRLMLLMHDLGLLNGEYAAVTLENLPGSCIENDGRDEDACNAYQGLLDISLYVPDSQEYEDFKTSVYNRMPEMNYTMDSPNDLADLFFFHERQQEPERRATGLALKKRPKTNFYAAYLHDAIILYALALNETISETGNFTDGRNVSKSMIGKNFDGASGPVGIDKNGDRVASYKLQSVVGMRKERVANFFGTRLEMLNKTFLWLGGSKTAPLGRPVCGFDNEFCPDKVEEEDPIWPYLLAGSLIVLLLAAVLVGFLLWQRKKAFEAALLARTWSIKYEDIKWPKNKGKFGSRKSMQSMGSERGSMADEMKGQIFTVLGIYEGNTVAVKNIQKQKVILDRDVLLELKEMKDINHQNVNTFVGACVNPGQICVLTQYCNKGSLQDVLHNDSLSLDWMFKMSIASDIARGMHYIQNSPIHVHGNLKSSNVLIDSRWTSKVTDHGLFLFKEGQEIDVEAGREAKYYGALWTAPEHIFNDGFPRSQPGDVFSYGIVLSEILTRALPYNMFEDLSHKEIIERVQKGGNPPFRPRVTNDLAENPLFVEMMKQAWDQDPHVRPKFSDCLKYLKQMNKGKEFNIMDTMITMMEKYTDHLEDIVAERTAELAAEKAKTDELLYRMLPSTSGGLNSQFELQKITHKAIVYAAVKSNIDILNYPRTVAEELKRGQPVTAESFESVTIFFSDIVGFTKIASGSTPLQVVDLLNDLYTCFDEIIDMHDVYKVETIGDSYMVASGLPNRNGIRHAGEISNMSLDLLSAMSNFKIRHLPGQQLQLRIGMHSGFVVAGVVGLKMPRYCLFGDTVNYASRMESSGLALCIHVSPECKAILDQLGGYHLEERGAVEMKGKGKKVTYWLRGRDGFDKPLPDLSLQAAMEEHAFK</sequence>